<dbReference type="Proteomes" id="UP000037660">
    <property type="component" value="Unassembled WGS sequence"/>
</dbReference>
<gene>
    <name evidence="4" type="ORF">ISF6_2443</name>
</gene>
<dbReference type="PRINTS" id="PR00080">
    <property type="entry name" value="SDRFAMILY"/>
</dbReference>
<dbReference type="STRING" id="1547922.ISF6_2443"/>
<dbReference type="PANTHER" id="PTHR42760:SF133">
    <property type="entry name" value="3-OXOACYL-[ACYL-CARRIER-PROTEIN] REDUCTASE"/>
    <property type="match status" value="1"/>
</dbReference>
<proteinExistence type="inferred from homology"/>
<feature type="domain" description="Ketoreductase" evidence="3">
    <location>
        <begin position="12"/>
        <end position="192"/>
    </location>
</feature>
<reference evidence="5" key="1">
    <citation type="submission" date="2015-07" db="EMBL/GenBank/DDBJ databases">
        <title>Discovery of a poly(ethylene terephthalate assimilation.</title>
        <authorList>
            <person name="Yoshida S."/>
            <person name="Hiraga K."/>
            <person name="Takehana T."/>
            <person name="Taniguchi I."/>
            <person name="Yamaji H."/>
            <person name="Maeda Y."/>
            <person name="Toyohara K."/>
            <person name="Miyamoto K."/>
            <person name="Kimura Y."/>
            <person name="Oda K."/>
        </authorList>
    </citation>
    <scope>NUCLEOTIDE SEQUENCE [LARGE SCALE GENOMIC DNA]</scope>
    <source>
        <strain evidence="5">NBRC 110686 / TISTR 2288 / 201-F6</strain>
    </source>
</reference>
<dbReference type="InterPro" id="IPR002347">
    <property type="entry name" value="SDR_fam"/>
</dbReference>
<dbReference type="EC" id="1.1.1.100" evidence="4"/>
<dbReference type="RefSeq" id="WP_054020591.1">
    <property type="nucleotide sequence ID" value="NZ_BBYR01000037.1"/>
</dbReference>
<keyword evidence="2 4" id="KW-0560">Oxidoreductase</keyword>
<organism evidence="4 5">
    <name type="scientific">Piscinibacter sakaiensis</name>
    <name type="common">Ideonella sakaiensis</name>
    <dbReference type="NCBI Taxonomy" id="1547922"/>
    <lineage>
        <taxon>Bacteria</taxon>
        <taxon>Pseudomonadati</taxon>
        <taxon>Pseudomonadota</taxon>
        <taxon>Betaproteobacteria</taxon>
        <taxon>Burkholderiales</taxon>
        <taxon>Sphaerotilaceae</taxon>
        <taxon>Piscinibacter</taxon>
    </lineage>
</organism>
<evidence type="ECO:0000256" key="2">
    <source>
        <dbReference type="ARBA" id="ARBA00023002"/>
    </source>
</evidence>
<dbReference type="EMBL" id="BBYR01000037">
    <property type="protein sequence ID" value="GAP36603.1"/>
    <property type="molecule type" value="Genomic_DNA"/>
</dbReference>
<dbReference type="PROSITE" id="PS00061">
    <property type="entry name" value="ADH_SHORT"/>
    <property type="match status" value="1"/>
</dbReference>
<dbReference type="NCBIfam" id="NF005559">
    <property type="entry name" value="PRK07231.1"/>
    <property type="match status" value="1"/>
</dbReference>
<reference evidence="4 5" key="2">
    <citation type="journal article" date="2016" name="Science">
        <title>A bacterium that degrades and assimilates poly(ethylene terephthalate).</title>
        <authorList>
            <person name="Yoshida S."/>
            <person name="Hiraga K."/>
            <person name="Takehana T."/>
            <person name="Taniguchi I."/>
            <person name="Yamaji H."/>
            <person name="Maeda Y."/>
            <person name="Toyohara K."/>
            <person name="Miyamoto K."/>
            <person name="Kimura Y."/>
            <person name="Oda K."/>
        </authorList>
    </citation>
    <scope>NUCLEOTIDE SEQUENCE [LARGE SCALE GENOMIC DNA]</scope>
    <source>
        <strain evidence="5">NBRC 110686 / TISTR 2288 / 201-F6</strain>
    </source>
</reference>
<dbReference type="Gene3D" id="3.40.50.720">
    <property type="entry name" value="NAD(P)-binding Rossmann-like Domain"/>
    <property type="match status" value="1"/>
</dbReference>
<evidence type="ECO:0000256" key="1">
    <source>
        <dbReference type="ARBA" id="ARBA00006484"/>
    </source>
</evidence>
<dbReference type="PRINTS" id="PR00081">
    <property type="entry name" value="GDHRDH"/>
</dbReference>
<dbReference type="SMART" id="SM00822">
    <property type="entry name" value="PKS_KR"/>
    <property type="match status" value="1"/>
</dbReference>
<dbReference type="SUPFAM" id="SSF51735">
    <property type="entry name" value="NAD(P)-binding Rossmann-fold domains"/>
    <property type="match status" value="1"/>
</dbReference>
<accession>A0A0K8P1V7</accession>
<sequence length="263" mass="26192">MAASVRFDFDGQVIVVTGAAQGIGAACAERLAGSGARVALWDVDAAGAAALAARLQAAGGTALAVGCDVASPEAVAAALAQTLQAWGRVDGLVNNAGIVRSAPFLEMAEADWARVLDVNLSGAFRVGQAVARAMCEAGRAGAIVNMGSVSGLLASPDIAAYNVSKGGMHQLTRVMAVALAPQGVRVNAVAPGTIATELAIQAVMGSEAARARVLGRTPLGRLGEPAEVADAVAFLLSPAASYLTGSVLAIDGGRLALNYTMPS</sequence>
<dbReference type="NCBIfam" id="NF009466">
    <property type="entry name" value="PRK12826.1-2"/>
    <property type="match status" value="1"/>
</dbReference>
<evidence type="ECO:0000313" key="5">
    <source>
        <dbReference type="Proteomes" id="UP000037660"/>
    </source>
</evidence>
<evidence type="ECO:0000259" key="3">
    <source>
        <dbReference type="SMART" id="SM00822"/>
    </source>
</evidence>
<dbReference type="PANTHER" id="PTHR42760">
    <property type="entry name" value="SHORT-CHAIN DEHYDROGENASES/REDUCTASES FAMILY MEMBER"/>
    <property type="match status" value="1"/>
</dbReference>
<protein>
    <submittedName>
        <fullName evidence="4">3-oxoacyl-ACP reductase</fullName>
        <ecNumber evidence="4">1.1.1.100</ecNumber>
    </submittedName>
</protein>
<comment type="caution">
    <text evidence="4">The sequence shown here is derived from an EMBL/GenBank/DDBJ whole genome shotgun (WGS) entry which is preliminary data.</text>
</comment>
<dbReference type="GO" id="GO:0048038">
    <property type="term" value="F:quinone binding"/>
    <property type="evidence" value="ECO:0007669"/>
    <property type="project" value="TreeGrafter"/>
</dbReference>
<dbReference type="FunFam" id="3.40.50.720:FF:000084">
    <property type="entry name" value="Short-chain dehydrogenase reductase"/>
    <property type="match status" value="1"/>
</dbReference>
<evidence type="ECO:0000313" key="4">
    <source>
        <dbReference type="EMBL" id="GAP36603.1"/>
    </source>
</evidence>
<dbReference type="GO" id="GO:0004316">
    <property type="term" value="F:3-oxoacyl-[acyl-carrier-protein] reductase (NADPH) activity"/>
    <property type="evidence" value="ECO:0007669"/>
    <property type="project" value="UniProtKB-EC"/>
</dbReference>
<dbReference type="InterPro" id="IPR057326">
    <property type="entry name" value="KR_dom"/>
</dbReference>
<dbReference type="InterPro" id="IPR036291">
    <property type="entry name" value="NAD(P)-bd_dom_sf"/>
</dbReference>
<dbReference type="Pfam" id="PF13561">
    <property type="entry name" value="adh_short_C2"/>
    <property type="match status" value="1"/>
</dbReference>
<dbReference type="PROSITE" id="PS51257">
    <property type="entry name" value="PROKAR_LIPOPROTEIN"/>
    <property type="match status" value="1"/>
</dbReference>
<dbReference type="OrthoDB" id="8557335at2"/>
<dbReference type="AlphaFoldDB" id="A0A0K8P1V7"/>
<dbReference type="GO" id="GO:0006633">
    <property type="term" value="P:fatty acid biosynthetic process"/>
    <property type="evidence" value="ECO:0007669"/>
    <property type="project" value="TreeGrafter"/>
</dbReference>
<dbReference type="InterPro" id="IPR020904">
    <property type="entry name" value="Sc_DH/Rdtase_CS"/>
</dbReference>
<comment type="similarity">
    <text evidence="1">Belongs to the short-chain dehydrogenases/reductases (SDR) family.</text>
</comment>
<name>A0A0K8P1V7_PISS1</name>
<keyword evidence="5" id="KW-1185">Reference proteome</keyword>